<reference evidence="5" key="2">
    <citation type="journal article" date="2019" name="Int. J. Syst. Evol. Microbiol.">
        <title>The Global Catalogue of Microorganisms (GCM) 10K type strain sequencing project: providing services to taxonomists for standard genome sequencing and annotation.</title>
        <authorList>
            <consortium name="The Broad Institute Genomics Platform"/>
            <consortium name="The Broad Institute Genome Sequencing Center for Infectious Disease"/>
            <person name="Wu L."/>
            <person name="Ma J."/>
        </authorList>
    </citation>
    <scope>NUCLEOTIDE SEQUENCE [LARGE SCALE GENOMIC DNA]</scope>
    <source>
        <strain evidence="5">NBRC 107715</strain>
    </source>
</reference>
<evidence type="ECO:0000313" key="5">
    <source>
        <dbReference type="Proteomes" id="UP001156856"/>
    </source>
</evidence>
<accession>A0A512IYT2</accession>
<dbReference type="Proteomes" id="UP001156856">
    <property type="component" value="Unassembled WGS sequence"/>
</dbReference>
<organism evidence="2 4">
    <name type="scientific">Methylobacterium oxalidis</name>
    <dbReference type="NCBI Taxonomy" id="944322"/>
    <lineage>
        <taxon>Bacteria</taxon>
        <taxon>Pseudomonadati</taxon>
        <taxon>Pseudomonadota</taxon>
        <taxon>Alphaproteobacteria</taxon>
        <taxon>Hyphomicrobiales</taxon>
        <taxon>Methylobacteriaceae</taxon>
        <taxon>Methylobacterium</taxon>
    </lineage>
</organism>
<dbReference type="Proteomes" id="UP000321960">
    <property type="component" value="Unassembled WGS sequence"/>
</dbReference>
<dbReference type="AlphaFoldDB" id="A0A512IYT2"/>
<proteinExistence type="predicted"/>
<reference evidence="3" key="4">
    <citation type="submission" date="2023-01" db="EMBL/GenBank/DDBJ databases">
        <title>Draft genome sequence of Methylobacterium oxalidis strain NBRC 107715.</title>
        <authorList>
            <person name="Sun Q."/>
            <person name="Mori K."/>
        </authorList>
    </citation>
    <scope>NUCLEOTIDE SEQUENCE</scope>
    <source>
        <strain evidence="3">NBRC 107715</strain>
    </source>
</reference>
<name>A0A512IYT2_9HYPH</name>
<evidence type="ECO:0000313" key="3">
    <source>
        <dbReference type="EMBL" id="GLS66729.1"/>
    </source>
</evidence>
<gene>
    <name evidence="3" type="ORF">GCM10007888_51120</name>
    <name evidence="2" type="ORF">MOX02_09080</name>
</gene>
<keyword evidence="5" id="KW-1185">Reference proteome</keyword>
<feature type="compositionally biased region" description="Low complexity" evidence="1">
    <location>
        <begin position="103"/>
        <end position="112"/>
    </location>
</feature>
<dbReference type="EMBL" id="BJZU01000012">
    <property type="protein sequence ID" value="GEP02870.1"/>
    <property type="molecule type" value="Genomic_DNA"/>
</dbReference>
<reference evidence="2 4" key="3">
    <citation type="submission" date="2019-07" db="EMBL/GenBank/DDBJ databases">
        <title>Whole genome shotgun sequence of Methylobacterium oxalidis NBRC 107715.</title>
        <authorList>
            <person name="Hosoyama A."/>
            <person name="Uohara A."/>
            <person name="Ohji S."/>
            <person name="Ichikawa N."/>
        </authorList>
    </citation>
    <scope>NUCLEOTIDE SEQUENCE [LARGE SCALE GENOMIC DNA]</scope>
    <source>
        <strain evidence="2 4">NBRC 107715</strain>
    </source>
</reference>
<feature type="region of interest" description="Disordered" evidence="1">
    <location>
        <begin position="48"/>
        <end position="125"/>
    </location>
</feature>
<evidence type="ECO:0000313" key="2">
    <source>
        <dbReference type="EMBL" id="GEP02870.1"/>
    </source>
</evidence>
<sequence>MRGASIEEAWREEKRRDGAGIAEAWIGETWIGETWVGETWVEEAWIAPCPPPGAGESMDVDKAARGGGPARGLREPSTPPSTARHEGARGVAVLGESGTRIGAPARSAAQAAGETVLSPTLDRIC</sequence>
<dbReference type="EMBL" id="BSPK01000107">
    <property type="protein sequence ID" value="GLS66729.1"/>
    <property type="molecule type" value="Genomic_DNA"/>
</dbReference>
<protein>
    <submittedName>
        <fullName evidence="2">Uncharacterized protein</fullName>
    </submittedName>
</protein>
<reference evidence="3" key="1">
    <citation type="journal article" date="2014" name="Int. J. Syst. Evol. Microbiol.">
        <title>Complete genome of a new Firmicutes species belonging to the dominant human colonic microbiota ('Ruminococcus bicirculans') reveals two chromosomes and a selective capacity to utilize plant glucans.</title>
        <authorList>
            <consortium name="NISC Comparative Sequencing Program"/>
            <person name="Wegmann U."/>
            <person name="Louis P."/>
            <person name="Goesmann A."/>
            <person name="Henrissat B."/>
            <person name="Duncan S.H."/>
            <person name="Flint H.J."/>
        </authorList>
    </citation>
    <scope>NUCLEOTIDE SEQUENCE</scope>
    <source>
        <strain evidence="3">NBRC 107715</strain>
    </source>
</reference>
<comment type="caution">
    <text evidence="2">The sequence shown here is derived from an EMBL/GenBank/DDBJ whole genome shotgun (WGS) entry which is preliminary data.</text>
</comment>
<evidence type="ECO:0000313" key="4">
    <source>
        <dbReference type="Proteomes" id="UP000321960"/>
    </source>
</evidence>
<evidence type="ECO:0000256" key="1">
    <source>
        <dbReference type="SAM" id="MobiDB-lite"/>
    </source>
</evidence>